<keyword evidence="2" id="KW-1185">Reference proteome</keyword>
<proteinExistence type="predicted"/>
<dbReference type="NCBIfam" id="NF033819">
    <property type="entry name" value="IS66_TnpB"/>
    <property type="match status" value="1"/>
</dbReference>
<accession>A0A3M0MFW6</accession>
<organism evidence="1 2">
    <name type="scientific">Paracoccus alkanivorans</name>
    <dbReference type="NCBI Taxonomy" id="2116655"/>
    <lineage>
        <taxon>Bacteria</taxon>
        <taxon>Pseudomonadati</taxon>
        <taxon>Pseudomonadota</taxon>
        <taxon>Alphaproteobacteria</taxon>
        <taxon>Rhodobacterales</taxon>
        <taxon>Paracoccaceae</taxon>
        <taxon>Paracoccus</taxon>
    </lineage>
</organism>
<evidence type="ECO:0000313" key="1">
    <source>
        <dbReference type="EMBL" id="RMC30127.1"/>
    </source>
</evidence>
<dbReference type="PANTHER" id="PTHR36455">
    <property type="match status" value="1"/>
</dbReference>
<dbReference type="Pfam" id="PF05717">
    <property type="entry name" value="TnpB_IS66"/>
    <property type="match status" value="1"/>
</dbReference>
<dbReference type="OrthoDB" id="9801450at2"/>
<dbReference type="Proteomes" id="UP000273516">
    <property type="component" value="Unassembled WGS sequence"/>
</dbReference>
<protein>
    <submittedName>
        <fullName evidence="1">Transposase</fullName>
    </submittedName>
</protein>
<comment type="caution">
    <text evidence="1">The sequence shown here is derived from an EMBL/GenBank/DDBJ whole genome shotgun (WGS) entry which is preliminary data.</text>
</comment>
<dbReference type="InterPro" id="IPR008878">
    <property type="entry name" value="Transposase_IS66_Orf2"/>
</dbReference>
<reference evidence="1 2" key="1">
    <citation type="submission" date="2018-07" db="EMBL/GenBank/DDBJ databases">
        <authorList>
            <person name="Zhang Y."/>
            <person name="Wang L."/>
            <person name="Ma S."/>
        </authorList>
    </citation>
    <scope>NUCLEOTIDE SEQUENCE [LARGE SCALE GENOMIC DNA]</scope>
    <source>
        <strain evidence="1 2">4-2</strain>
    </source>
</reference>
<dbReference type="EMBL" id="QOKZ01000020">
    <property type="protein sequence ID" value="RMC30127.1"/>
    <property type="molecule type" value="Genomic_DNA"/>
</dbReference>
<dbReference type="RefSeq" id="WP_122114520.1">
    <property type="nucleotide sequence ID" value="NZ_QOKZ01000020.1"/>
</dbReference>
<sequence>MISPAGNFRIYLAAEPVDFRKGMDGLAAIVQSEFDLDPFSGAIFVFRAKRADRLKLVVWDGTGLVLVYKRIEGAGFVWPRTRDGVSVASDPYF</sequence>
<dbReference type="AlphaFoldDB" id="A0A3M0MFW6"/>
<evidence type="ECO:0000313" key="2">
    <source>
        <dbReference type="Proteomes" id="UP000273516"/>
    </source>
</evidence>
<gene>
    <name evidence="1" type="ORF">C9E81_22080</name>
</gene>
<name>A0A3M0MFW6_9RHOB</name>
<dbReference type="PANTHER" id="PTHR36455:SF1">
    <property type="entry name" value="BLR8292 PROTEIN"/>
    <property type="match status" value="1"/>
</dbReference>